<evidence type="ECO:0000313" key="2">
    <source>
        <dbReference type="Proteomes" id="UP001524478"/>
    </source>
</evidence>
<protein>
    <recommendedName>
        <fullName evidence="3">Lipoprotein</fullName>
    </recommendedName>
</protein>
<dbReference type="PROSITE" id="PS51257">
    <property type="entry name" value="PROKAR_LIPOPROTEIN"/>
    <property type="match status" value="1"/>
</dbReference>
<name>A0ABT1SG32_9FIRM</name>
<reference evidence="1 2" key="1">
    <citation type="submission" date="2022-06" db="EMBL/GenBank/DDBJ databases">
        <title>Isolation of gut microbiota from human fecal samples.</title>
        <authorList>
            <person name="Pamer E.G."/>
            <person name="Barat B."/>
            <person name="Waligurski E."/>
            <person name="Medina S."/>
            <person name="Paddock L."/>
            <person name="Mostad J."/>
        </authorList>
    </citation>
    <scope>NUCLEOTIDE SEQUENCE [LARGE SCALE GENOMIC DNA]</scope>
    <source>
        <strain evidence="1 2">DFI.7.95</strain>
    </source>
</reference>
<evidence type="ECO:0000313" key="1">
    <source>
        <dbReference type="EMBL" id="MCQ4925461.1"/>
    </source>
</evidence>
<evidence type="ECO:0008006" key="3">
    <source>
        <dbReference type="Google" id="ProtNLM"/>
    </source>
</evidence>
<organism evidence="1 2">
    <name type="scientific">Tissierella carlieri</name>
    <dbReference type="NCBI Taxonomy" id="689904"/>
    <lineage>
        <taxon>Bacteria</taxon>
        <taxon>Bacillati</taxon>
        <taxon>Bacillota</taxon>
        <taxon>Tissierellia</taxon>
        <taxon>Tissierellales</taxon>
        <taxon>Tissierellaceae</taxon>
        <taxon>Tissierella</taxon>
    </lineage>
</organism>
<accession>A0ABT1SG32</accession>
<gene>
    <name evidence="1" type="ORF">NE686_20315</name>
</gene>
<dbReference type="RefSeq" id="WP_256312919.1">
    <property type="nucleotide sequence ID" value="NZ_JANGAC010000022.1"/>
</dbReference>
<dbReference type="EMBL" id="JANGAC010000022">
    <property type="protein sequence ID" value="MCQ4925461.1"/>
    <property type="molecule type" value="Genomic_DNA"/>
</dbReference>
<dbReference type="Proteomes" id="UP001524478">
    <property type="component" value="Unassembled WGS sequence"/>
</dbReference>
<proteinExistence type="predicted"/>
<sequence>MKNLIRKISLMLVVLMVLVISFGCTPKSNPTAEEKISTNLGFLSEINTENGKSYITISTNETTLKLEVTDKSLIDNLAVNEYYMVAFNQNNIVKSIEPNSFIKDLVEKYGKPNGESEDLIIKATDKVDYNDLTLLDSANIDFNKDGTEETIELYTVAQRYNGEIAWDDGQNWVLVVRDADNDYILFNDYVQLGGISFYAYFEGEDFVVTTVQSGTANLKLTEYRFDKESNSFISKVSFTTHGDVNMFHQAPLGYK</sequence>
<keyword evidence="2" id="KW-1185">Reference proteome</keyword>
<comment type="caution">
    <text evidence="1">The sequence shown here is derived from an EMBL/GenBank/DDBJ whole genome shotgun (WGS) entry which is preliminary data.</text>
</comment>